<evidence type="ECO:0000256" key="4">
    <source>
        <dbReference type="ARBA" id="ARBA00023163"/>
    </source>
</evidence>
<dbReference type="OrthoDB" id="3181812at2"/>
<dbReference type="SUPFAM" id="SSF53850">
    <property type="entry name" value="Periplasmic binding protein-like II"/>
    <property type="match status" value="1"/>
</dbReference>
<evidence type="ECO:0000313" key="7">
    <source>
        <dbReference type="Proteomes" id="UP000199039"/>
    </source>
</evidence>
<evidence type="ECO:0000256" key="1">
    <source>
        <dbReference type="ARBA" id="ARBA00009437"/>
    </source>
</evidence>
<sequence length="303" mass="32840">MDTDALRWFQQVADGATVTMVSELENVSQPGVSRALARLERDVGTPLLRRSGRTLRMTQAGAAFKRHVDALLHQLDDGLAAVDHLLGPETGTVALAFQTSLGSWLVPDLVSSFRRDHPEVDFRLTQVHDELVDSVLDSQQADLVISTVQPSSSALQRTLLLDEPLRLAVPSNHPLAANPQVRLADASTERFLVLQPTLLLRRMSDALCRAAGFEPQVSFVGDDVQTLRGFVAAGLGVAIVPASGDATLGSANGAIRYLRITDADATREIGMAWSTDRRLLPSADLFREHVVHRARSGHLPAIN</sequence>
<feature type="domain" description="HTH lysR-type" evidence="5">
    <location>
        <begin position="1"/>
        <end position="58"/>
    </location>
</feature>
<comment type="similarity">
    <text evidence="1">Belongs to the LysR transcriptional regulatory family.</text>
</comment>
<dbReference type="AlphaFoldDB" id="A0A1G6XM56"/>
<evidence type="ECO:0000313" key="6">
    <source>
        <dbReference type="EMBL" id="SDD79304.1"/>
    </source>
</evidence>
<evidence type="ECO:0000256" key="3">
    <source>
        <dbReference type="ARBA" id="ARBA00023125"/>
    </source>
</evidence>
<keyword evidence="2" id="KW-0805">Transcription regulation</keyword>
<reference evidence="6 7" key="1">
    <citation type="submission" date="2016-09" db="EMBL/GenBank/DDBJ databases">
        <authorList>
            <person name="Capua I."/>
            <person name="De Benedictis P."/>
            <person name="Joannis T."/>
            <person name="Lombin L.H."/>
            <person name="Cattoli G."/>
        </authorList>
    </citation>
    <scope>NUCLEOTIDE SEQUENCE [LARGE SCALE GENOMIC DNA]</scope>
    <source>
        <strain evidence="6 7">ISLP-3</strain>
    </source>
</reference>
<dbReference type="GO" id="GO:0003677">
    <property type="term" value="F:DNA binding"/>
    <property type="evidence" value="ECO:0007669"/>
    <property type="project" value="UniProtKB-KW"/>
</dbReference>
<dbReference type="InterPro" id="IPR005119">
    <property type="entry name" value="LysR_subst-bd"/>
</dbReference>
<evidence type="ECO:0000259" key="5">
    <source>
        <dbReference type="PROSITE" id="PS50931"/>
    </source>
</evidence>
<keyword evidence="3" id="KW-0238">DNA-binding</keyword>
<dbReference type="PANTHER" id="PTHR30419">
    <property type="entry name" value="HTH-TYPE TRANSCRIPTIONAL REGULATOR YBHD"/>
    <property type="match status" value="1"/>
</dbReference>
<gene>
    <name evidence="6" type="ORF">SAMN05216410_0179</name>
</gene>
<dbReference type="STRING" id="1814289.SAMN05216410_0179"/>
<dbReference type="PANTHER" id="PTHR30419:SF28">
    <property type="entry name" value="HTH-TYPE TRANSCRIPTIONAL REGULATOR BSDA"/>
    <property type="match status" value="1"/>
</dbReference>
<dbReference type="InterPro" id="IPR000847">
    <property type="entry name" value="LysR_HTH_N"/>
</dbReference>
<dbReference type="RefSeq" id="WP_093186673.1">
    <property type="nucleotide sequence ID" value="NZ_FMYH01000011.1"/>
</dbReference>
<keyword evidence="4" id="KW-0804">Transcription</keyword>
<proteinExistence type="inferred from homology"/>
<dbReference type="InterPro" id="IPR050950">
    <property type="entry name" value="HTH-type_LysR_regulators"/>
</dbReference>
<dbReference type="Pfam" id="PF03466">
    <property type="entry name" value="LysR_substrate"/>
    <property type="match status" value="1"/>
</dbReference>
<protein>
    <submittedName>
        <fullName evidence="6">Transcriptional regulator</fullName>
    </submittedName>
</protein>
<dbReference type="Proteomes" id="UP000199039">
    <property type="component" value="Unassembled WGS sequence"/>
</dbReference>
<dbReference type="Gene3D" id="1.10.10.10">
    <property type="entry name" value="Winged helix-like DNA-binding domain superfamily/Winged helix DNA-binding domain"/>
    <property type="match status" value="1"/>
</dbReference>
<keyword evidence="7" id="KW-1185">Reference proteome</keyword>
<accession>A0A1G6XM56</accession>
<dbReference type="PROSITE" id="PS50931">
    <property type="entry name" value="HTH_LYSR"/>
    <property type="match status" value="1"/>
</dbReference>
<dbReference type="EMBL" id="FMYH01000011">
    <property type="protein sequence ID" value="SDD79304.1"/>
    <property type="molecule type" value="Genomic_DNA"/>
</dbReference>
<evidence type="ECO:0000256" key="2">
    <source>
        <dbReference type="ARBA" id="ARBA00023015"/>
    </source>
</evidence>
<dbReference type="Pfam" id="PF00126">
    <property type="entry name" value="HTH_1"/>
    <property type="match status" value="1"/>
</dbReference>
<name>A0A1G6XM56_9MICO</name>
<dbReference type="InterPro" id="IPR036390">
    <property type="entry name" value="WH_DNA-bd_sf"/>
</dbReference>
<dbReference type="InterPro" id="IPR036388">
    <property type="entry name" value="WH-like_DNA-bd_sf"/>
</dbReference>
<dbReference type="GO" id="GO:0005829">
    <property type="term" value="C:cytosol"/>
    <property type="evidence" value="ECO:0007669"/>
    <property type="project" value="TreeGrafter"/>
</dbReference>
<dbReference type="SUPFAM" id="SSF46785">
    <property type="entry name" value="Winged helix' DNA-binding domain"/>
    <property type="match status" value="1"/>
</dbReference>
<dbReference type="Gene3D" id="3.40.190.10">
    <property type="entry name" value="Periplasmic binding protein-like II"/>
    <property type="match status" value="2"/>
</dbReference>
<dbReference type="GO" id="GO:0003700">
    <property type="term" value="F:DNA-binding transcription factor activity"/>
    <property type="evidence" value="ECO:0007669"/>
    <property type="project" value="InterPro"/>
</dbReference>
<organism evidence="6 7">
    <name type="scientific">Sanguibacter gelidistatuariae</name>
    <dbReference type="NCBI Taxonomy" id="1814289"/>
    <lineage>
        <taxon>Bacteria</taxon>
        <taxon>Bacillati</taxon>
        <taxon>Actinomycetota</taxon>
        <taxon>Actinomycetes</taxon>
        <taxon>Micrococcales</taxon>
        <taxon>Sanguibacteraceae</taxon>
        <taxon>Sanguibacter</taxon>
    </lineage>
</organism>